<protein>
    <submittedName>
        <fullName evidence="2">Uncharacterized protein</fullName>
    </submittedName>
</protein>
<keyword evidence="3" id="KW-1185">Reference proteome</keyword>
<reference evidence="2 3" key="1">
    <citation type="submission" date="2021-06" db="EMBL/GenBank/DDBJ databases">
        <authorList>
            <person name="Palmer J.M."/>
        </authorList>
    </citation>
    <scope>NUCLEOTIDE SEQUENCE [LARGE SCALE GENOMIC DNA]</scope>
    <source>
        <strain evidence="2 3">XC_2019</strain>
        <tissue evidence="2">Muscle</tissue>
    </source>
</reference>
<dbReference type="EMBL" id="JAHRIN010001710">
    <property type="protein sequence ID" value="MEQ2192060.1"/>
    <property type="molecule type" value="Genomic_DNA"/>
</dbReference>
<sequence length="102" mass="11074">MPGMYRTVLLVFSVPLLVHVLPLSGLTTTTTPVQIGQAEVWQSGSDKSAAIVNQETLPPLHSAVWQGVHSRVNDCKFRQALQQILRESNPTPGPGDHPPILT</sequence>
<accession>A0ABV0Q8D1</accession>
<dbReference type="Proteomes" id="UP001434883">
    <property type="component" value="Unassembled WGS sequence"/>
</dbReference>
<gene>
    <name evidence="2" type="ORF">XENOCAPTIV_006427</name>
</gene>
<comment type="caution">
    <text evidence="2">The sequence shown here is derived from an EMBL/GenBank/DDBJ whole genome shotgun (WGS) entry which is preliminary data.</text>
</comment>
<name>A0ABV0Q8D1_9TELE</name>
<organism evidence="2 3">
    <name type="scientific">Xenoophorus captivus</name>
    <dbReference type="NCBI Taxonomy" id="1517983"/>
    <lineage>
        <taxon>Eukaryota</taxon>
        <taxon>Metazoa</taxon>
        <taxon>Chordata</taxon>
        <taxon>Craniata</taxon>
        <taxon>Vertebrata</taxon>
        <taxon>Euteleostomi</taxon>
        <taxon>Actinopterygii</taxon>
        <taxon>Neopterygii</taxon>
        <taxon>Teleostei</taxon>
        <taxon>Neoteleostei</taxon>
        <taxon>Acanthomorphata</taxon>
        <taxon>Ovalentaria</taxon>
        <taxon>Atherinomorphae</taxon>
        <taxon>Cyprinodontiformes</taxon>
        <taxon>Goodeidae</taxon>
        <taxon>Xenoophorus</taxon>
    </lineage>
</organism>
<evidence type="ECO:0000313" key="2">
    <source>
        <dbReference type="EMBL" id="MEQ2192060.1"/>
    </source>
</evidence>
<keyword evidence="1" id="KW-0732">Signal</keyword>
<feature type="chain" id="PRO_5046277456" evidence="1">
    <location>
        <begin position="26"/>
        <end position="102"/>
    </location>
</feature>
<evidence type="ECO:0000313" key="3">
    <source>
        <dbReference type="Proteomes" id="UP001434883"/>
    </source>
</evidence>
<feature type="signal peptide" evidence="1">
    <location>
        <begin position="1"/>
        <end position="25"/>
    </location>
</feature>
<proteinExistence type="predicted"/>
<evidence type="ECO:0000256" key="1">
    <source>
        <dbReference type="SAM" id="SignalP"/>
    </source>
</evidence>